<evidence type="ECO:0000256" key="2">
    <source>
        <dbReference type="SAM" id="MobiDB-lite"/>
    </source>
</evidence>
<dbReference type="Proteomes" id="UP001177744">
    <property type="component" value="Unassembled WGS sequence"/>
</dbReference>
<reference evidence="3" key="1">
    <citation type="submission" date="2023-06" db="EMBL/GenBank/DDBJ databases">
        <title>Reference genome for the Northern bat (Eptesicus nilssonii), a most northern bat species.</title>
        <authorList>
            <person name="Laine V.N."/>
            <person name="Pulliainen A.T."/>
            <person name="Lilley T.M."/>
        </authorList>
    </citation>
    <scope>NUCLEOTIDE SEQUENCE</scope>
    <source>
        <strain evidence="3">BLF_Eptnil</strain>
        <tissue evidence="3">Kidney</tissue>
    </source>
</reference>
<name>A0AA40LWU6_CNENI</name>
<feature type="coiled-coil region" evidence="1">
    <location>
        <begin position="160"/>
        <end position="201"/>
    </location>
</feature>
<sequence>MAGRPVSPQLWEETPELSASRKLLQACVDSCNNGSKRGTDQTTPPTDGGGPKQHADETEEKQSRDGEWLSGTKPKKVEPTLQLLTVCPPYRTGISLLSCHRGQQLRREPIKKLLDKKEASSEKEVNEMEASNLSEKEFRKMVIRWLKRMEDKFNNMWKNQEEMKKNQEEMKNDITAIKNSIESINSRLEEAEDRISELEDK</sequence>
<dbReference type="AlphaFoldDB" id="A0AA40LWU6"/>
<feature type="region of interest" description="Disordered" evidence="2">
    <location>
        <begin position="30"/>
        <end position="75"/>
    </location>
</feature>
<dbReference type="EMBL" id="JAULJE010000001">
    <property type="protein sequence ID" value="KAK1346472.1"/>
    <property type="molecule type" value="Genomic_DNA"/>
</dbReference>
<accession>A0AA40LWU6</accession>
<keyword evidence="4" id="KW-1185">Reference proteome</keyword>
<evidence type="ECO:0000313" key="3">
    <source>
        <dbReference type="EMBL" id="KAK1346472.1"/>
    </source>
</evidence>
<gene>
    <name evidence="3" type="ORF">QTO34_000328</name>
</gene>
<evidence type="ECO:0000256" key="1">
    <source>
        <dbReference type="SAM" id="Coils"/>
    </source>
</evidence>
<organism evidence="3 4">
    <name type="scientific">Cnephaeus nilssonii</name>
    <name type="common">Northern bat</name>
    <name type="synonym">Eptesicus nilssonii</name>
    <dbReference type="NCBI Taxonomy" id="3371016"/>
    <lineage>
        <taxon>Eukaryota</taxon>
        <taxon>Metazoa</taxon>
        <taxon>Chordata</taxon>
        <taxon>Craniata</taxon>
        <taxon>Vertebrata</taxon>
        <taxon>Euteleostomi</taxon>
        <taxon>Mammalia</taxon>
        <taxon>Eutheria</taxon>
        <taxon>Laurasiatheria</taxon>
        <taxon>Chiroptera</taxon>
        <taxon>Yangochiroptera</taxon>
        <taxon>Vespertilionidae</taxon>
        <taxon>Cnephaeus</taxon>
    </lineage>
</organism>
<keyword evidence="1" id="KW-0175">Coiled coil</keyword>
<evidence type="ECO:0000313" key="4">
    <source>
        <dbReference type="Proteomes" id="UP001177744"/>
    </source>
</evidence>
<comment type="caution">
    <text evidence="3">The sequence shown here is derived from an EMBL/GenBank/DDBJ whole genome shotgun (WGS) entry which is preliminary data.</text>
</comment>
<feature type="non-terminal residue" evidence="3">
    <location>
        <position position="201"/>
    </location>
</feature>
<feature type="compositionally biased region" description="Basic and acidic residues" evidence="2">
    <location>
        <begin position="53"/>
        <end position="67"/>
    </location>
</feature>
<protein>
    <submittedName>
        <fullName evidence="3">Uncharacterized protein</fullName>
    </submittedName>
</protein>
<proteinExistence type="predicted"/>